<dbReference type="AlphaFoldDB" id="K9WJ21"/>
<organism evidence="1 2">
    <name type="scientific">Allocoleopsis franciscana PCC 7113</name>
    <dbReference type="NCBI Taxonomy" id="1173027"/>
    <lineage>
        <taxon>Bacteria</taxon>
        <taxon>Bacillati</taxon>
        <taxon>Cyanobacteriota</taxon>
        <taxon>Cyanophyceae</taxon>
        <taxon>Coleofasciculales</taxon>
        <taxon>Coleofasciculaceae</taxon>
        <taxon>Allocoleopsis</taxon>
        <taxon>Allocoleopsis franciscana</taxon>
    </lineage>
</organism>
<sequence length="33" mass="4102">MNQFNEVNEEVSRKRELIRNALTETFDKWSRFL</sequence>
<dbReference type="HOGENOM" id="CLU_3382726_0_0_3"/>
<dbReference type="EMBL" id="CP003630">
    <property type="protein sequence ID" value="AFZ20178.1"/>
    <property type="molecule type" value="Genomic_DNA"/>
</dbReference>
<protein>
    <submittedName>
        <fullName evidence="1">Uncharacterized protein</fullName>
    </submittedName>
</protein>
<reference evidence="1 2" key="1">
    <citation type="submission" date="2012-06" db="EMBL/GenBank/DDBJ databases">
        <title>Finished chromosome of genome of Microcoleus sp. PCC 7113.</title>
        <authorList>
            <consortium name="US DOE Joint Genome Institute"/>
            <person name="Gugger M."/>
            <person name="Coursin T."/>
            <person name="Rippka R."/>
            <person name="Tandeau De Marsac N."/>
            <person name="Huntemann M."/>
            <person name="Wei C.-L."/>
            <person name="Han J."/>
            <person name="Detter J.C."/>
            <person name="Han C."/>
            <person name="Tapia R."/>
            <person name="Chen A."/>
            <person name="Kyrpides N."/>
            <person name="Mavromatis K."/>
            <person name="Markowitz V."/>
            <person name="Szeto E."/>
            <person name="Ivanova N."/>
            <person name="Pagani I."/>
            <person name="Pati A."/>
            <person name="Goodwin L."/>
            <person name="Nordberg H.P."/>
            <person name="Cantor M.N."/>
            <person name="Hua S.X."/>
            <person name="Woyke T."/>
            <person name="Kerfeld C.A."/>
        </authorList>
    </citation>
    <scope>NUCLEOTIDE SEQUENCE [LARGE SCALE GENOMIC DNA]</scope>
    <source>
        <strain evidence="1 2">PCC 7113</strain>
    </source>
</reference>
<evidence type="ECO:0000313" key="2">
    <source>
        <dbReference type="Proteomes" id="UP000010471"/>
    </source>
</evidence>
<proteinExistence type="predicted"/>
<dbReference type="Proteomes" id="UP000010471">
    <property type="component" value="Chromosome"/>
</dbReference>
<dbReference type="KEGG" id="mic:Mic7113_4489"/>
<evidence type="ECO:0000313" key="1">
    <source>
        <dbReference type="EMBL" id="AFZ20178.1"/>
    </source>
</evidence>
<name>K9WJ21_9CYAN</name>
<gene>
    <name evidence="1" type="ORF">Mic7113_4489</name>
</gene>
<accession>K9WJ21</accession>
<keyword evidence="2" id="KW-1185">Reference proteome</keyword>